<organism evidence="5">
    <name type="scientific">Enterococcus faecium</name>
    <name type="common">Streptococcus faecium</name>
    <dbReference type="NCBI Taxonomy" id="1352"/>
    <lineage>
        <taxon>Bacteria</taxon>
        <taxon>Bacillati</taxon>
        <taxon>Bacillota</taxon>
        <taxon>Bacilli</taxon>
        <taxon>Lactobacillales</taxon>
        <taxon>Enterococcaceae</taxon>
        <taxon>Enterococcus</taxon>
    </lineage>
</organism>
<keyword evidence="5" id="KW-0614">Plasmid</keyword>
<sequence>MREKNKNSSRYLVATVVFVCVLIFLFDFLQIGKSIIGNTLSAKEMVALGGLYEGHLFPNIFISIVSHINLYHLISNLLFLVVLEEALNDQYEWLTLLIVLIISGFLGSLVPFLLHSNIVSMGLSGGIFGWIALFAIAYIRFDSKKHLLLSVFVLLIIGILLVSTFESGETNVLSHVIGFVCGMILGFILKNVSLIKQKN</sequence>
<dbReference type="GO" id="GO:0004252">
    <property type="term" value="F:serine-type endopeptidase activity"/>
    <property type="evidence" value="ECO:0007669"/>
    <property type="project" value="InterPro"/>
</dbReference>
<dbReference type="GO" id="GO:0006508">
    <property type="term" value="P:proteolysis"/>
    <property type="evidence" value="ECO:0007669"/>
    <property type="project" value="UniProtKB-KW"/>
</dbReference>
<keyword evidence="5" id="KW-0645">Protease</keyword>
<evidence type="ECO:0000256" key="1">
    <source>
        <dbReference type="ARBA" id="ARBA00004141"/>
    </source>
</evidence>
<comment type="subcellular location">
    <subcellularLocation>
        <location evidence="1">Membrane</location>
        <topology evidence="1">Multi-pass membrane protein</topology>
    </subcellularLocation>
</comment>
<dbReference type="Pfam" id="PF01694">
    <property type="entry name" value="Rhomboid"/>
    <property type="match status" value="1"/>
</dbReference>
<dbReference type="SUPFAM" id="SSF144091">
    <property type="entry name" value="Rhomboid-like"/>
    <property type="match status" value="1"/>
</dbReference>
<proteinExistence type="predicted"/>
<keyword evidence="3" id="KW-1133">Transmembrane helix</keyword>
<accession>A0A132Z844</accession>
<dbReference type="GO" id="GO:0016020">
    <property type="term" value="C:membrane"/>
    <property type="evidence" value="ECO:0007669"/>
    <property type="project" value="UniProtKB-SubCell"/>
</dbReference>
<dbReference type="RefSeq" id="WP_016922336.1">
    <property type="nucleotide sequence ID" value="NZ_AP022343.1"/>
</dbReference>
<dbReference type="GeneID" id="66455752"/>
<dbReference type="AlphaFoldDB" id="A0A132Z844"/>
<dbReference type="Gene3D" id="1.20.1540.10">
    <property type="entry name" value="Rhomboid-like"/>
    <property type="match status" value="1"/>
</dbReference>
<evidence type="ECO:0000256" key="4">
    <source>
        <dbReference type="ARBA" id="ARBA00023136"/>
    </source>
</evidence>
<dbReference type="InterPro" id="IPR035952">
    <property type="entry name" value="Rhomboid-like_sf"/>
</dbReference>
<evidence type="ECO:0000256" key="3">
    <source>
        <dbReference type="ARBA" id="ARBA00022989"/>
    </source>
</evidence>
<keyword evidence="4" id="KW-0472">Membrane</keyword>
<evidence type="ECO:0000256" key="2">
    <source>
        <dbReference type="ARBA" id="ARBA00022692"/>
    </source>
</evidence>
<dbReference type="PANTHER" id="PTHR43066">
    <property type="entry name" value="RHOMBOID-RELATED PROTEIN"/>
    <property type="match status" value="1"/>
</dbReference>
<name>A0A132Z844_ENTFC</name>
<keyword evidence="5" id="KW-0378">Hydrolase</keyword>
<keyword evidence="2" id="KW-0812">Transmembrane</keyword>
<dbReference type="EMBL" id="CP039730">
    <property type="protein sequence ID" value="QHT44798.1"/>
    <property type="molecule type" value="Genomic_DNA"/>
</dbReference>
<protein>
    <submittedName>
        <fullName evidence="5">Rhomboid family intramembrane serine protease</fullName>
    </submittedName>
</protein>
<gene>
    <name evidence="5" type="ORF">FCF09_14015</name>
</gene>
<geneLocation type="plasmid" evidence="5">
    <name>pZY2</name>
</geneLocation>
<reference evidence="5" key="1">
    <citation type="journal article" date="2020" name="J. Antimicrob. Chemother.">
        <title>Tandem amplification of the vanM gene cluster drives vancomycin resistance in vancomycin-variable enterococci.</title>
        <authorList>
            <person name="Sun L."/>
            <person name="Chen Y."/>
            <person name="Hua X."/>
            <person name="Chen Y."/>
            <person name="Hong J."/>
            <person name="Wu X."/>
            <person name="Jiang Y."/>
            <person name="van Schaik W."/>
            <person name="Qu T."/>
            <person name="Yu Y."/>
        </authorList>
    </citation>
    <scope>NUCLEOTIDE SEQUENCE [LARGE SCALE GENOMIC DNA]</scope>
    <source>
        <strain evidence="5">ZY2</strain>
        <plasmid evidence="5">pZY2</plasmid>
    </source>
</reference>
<evidence type="ECO:0000313" key="5">
    <source>
        <dbReference type="EMBL" id="QHT44798.1"/>
    </source>
</evidence>
<dbReference type="InterPro" id="IPR022764">
    <property type="entry name" value="Peptidase_S54_rhomboid_dom"/>
</dbReference>